<name>A0A6G0WV97_9STRA</name>
<sequence>MDQYGDLVDLVEEYAIDGDSPIFDDCYNSGGANSIATLINFTSHEFNNLWRVVMPQLAAAWTLGRGRKPSMLPKDVLFATLLVLKHFDCWDKHGIDFSILSSTLEKTVYKVIDISGDVLYEHFVKPVDMTSQNQNGETFSNYPYALYATDVKFQPAYKPAGRFEEQKEYFSGKHKLYGYKIEVSVALPGIAVLLTQHYPGSKADVSIFHDNIDQHYLHLSKSENEKSQADYGKLGVEYPDHWALLVDMGYQGAARSIRAIQLRRKPRGATLTHDQISRNSRISSDRVLVENYFGRMCKLWNAMYVTFKWAGNRYDSIARICIALTNCHCGLMPLREAGGHEYKTVLAKYQAMGAAQATKKQEV</sequence>
<dbReference type="InterPro" id="IPR027806">
    <property type="entry name" value="HARBI1_dom"/>
</dbReference>
<protein>
    <recommendedName>
        <fullName evidence="3">DDE Tnp4 domain-containing protein</fullName>
    </recommendedName>
</protein>
<evidence type="ECO:0000313" key="5">
    <source>
        <dbReference type="Proteomes" id="UP000481153"/>
    </source>
</evidence>
<keyword evidence="5" id="KW-1185">Reference proteome</keyword>
<feature type="domain" description="DDE Tnp4" evidence="3">
    <location>
        <begin position="162"/>
        <end position="326"/>
    </location>
</feature>
<dbReference type="GO" id="GO:0046872">
    <property type="term" value="F:metal ion binding"/>
    <property type="evidence" value="ECO:0007669"/>
    <property type="project" value="UniProtKB-KW"/>
</dbReference>
<comment type="cofactor">
    <cofactor evidence="1">
        <name>a divalent metal cation</name>
        <dbReference type="ChEBI" id="CHEBI:60240"/>
    </cofactor>
</comment>
<gene>
    <name evidence="4" type="ORF">Ae201684_011307</name>
</gene>
<dbReference type="Pfam" id="PF13359">
    <property type="entry name" value="DDE_Tnp_4"/>
    <property type="match status" value="1"/>
</dbReference>
<evidence type="ECO:0000313" key="4">
    <source>
        <dbReference type="EMBL" id="KAF0731404.1"/>
    </source>
</evidence>
<proteinExistence type="predicted"/>
<dbReference type="Proteomes" id="UP000481153">
    <property type="component" value="Unassembled WGS sequence"/>
</dbReference>
<dbReference type="VEuPathDB" id="FungiDB:AeMF1_011428"/>
<evidence type="ECO:0000256" key="2">
    <source>
        <dbReference type="ARBA" id="ARBA00022723"/>
    </source>
</evidence>
<accession>A0A6G0WV97</accession>
<organism evidence="4 5">
    <name type="scientific">Aphanomyces euteiches</name>
    <dbReference type="NCBI Taxonomy" id="100861"/>
    <lineage>
        <taxon>Eukaryota</taxon>
        <taxon>Sar</taxon>
        <taxon>Stramenopiles</taxon>
        <taxon>Oomycota</taxon>
        <taxon>Saprolegniomycetes</taxon>
        <taxon>Saprolegniales</taxon>
        <taxon>Verrucalvaceae</taxon>
        <taxon>Aphanomyces</taxon>
    </lineage>
</organism>
<dbReference type="AlphaFoldDB" id="A0A6G0WV97"/>
<keyword evidence="2" id="KW-0479">Metal-binding</keyword>
<evidence type="ECO:0000256" key="1">
    <source>
        <dbReference type="ARBA" id="ARBA00001968"/>
    </source>
</evidence>
<comment type="caution">
    <text evidence="4">The sequence shown here is derived from an EMBL/GenBank/DDBJ whole genome shotgun (WGS) entry which is preliminary data.</text>
</comment>
<reference evidence="4 5" key="1">
    <citation type="submission" date="2019-07" db="EMBL/GenBank/DDBJ databases">
        <title>Genomics analysis of Aphanomyces spp. identifies a new class of oomycete effector associated with host adaptation.</title>
        <authorList>
            <person name="Gaulin E."/>
        </authorList>
    </citation>
    <scope>NUCLEOTIDE SEQUENCE [LARGE SCALE GENOMIC DNA]</scope>
    <source>
        <strain evidence="4 5">ATCC 201684</strain>
    </source>
</reference>
<dbReference type="EMBL" id="VJMJ01000143">
    <property type="protein sequence ID" value="KAF0731404.1"/>
    <property type="molecule type" value="Genomic_DNA"/>
</dbReference>
<evidence type="ECO:0000259" key="3">
    <source>
        <dbReference type="Pfam" id="PF13359"/>
    </source>
</evidence>